<sequence>MPPANSQTLPTSTKTGYGPNSSADERVNYLLSDYDRVTKSLESAKRQLRLHKLSHFAALAIVGLDSWFSYDVLMGAGDSVQMAIGLTILIAVTQWQVNTAIFNRRITGFLSPDRNRDGTVTKSEWTRWGFMITIIVSVYALNVGTNMIGVDSKGLGSLVFSVPGVPEWSWLAVLTSFFFASLLCFGDELINVLADDNRASLKRRIPDLQNQQAVLDARVREAQAFREQLMASAEEQGTRRGANYRI</sequence>
<feature type="transmembrane region" description="Helical" evidence="2">
    <location>
        <begin position="53"/>
        <end position="70"/>
    </location>
</feature>
<organism evidence="3 4">
    <name type="scientific">Leptolyngbya foveolarum</name>
    <dbReference type="NCBI Taxonomy" id="47253"/>
    <lineage>
        <taxon>Bacteria</taxon>
        <taxon>Bacillati</taxon>
        <taxon>Cyanobacteriota</taxon>
        <taxon>Cyanophyceae</taxon>
        <taxon>Leptolyngbyales</taxon>
        <taxon>Leptolyngbyaceae</taxon>
        <taxon>Leptolyngbya group</taxon>
        <taxon>Leptolyngbya</taxon>
    </lineage>
</organism>
<protein>
    <recommendedName>
        <fullName evidence="5">EF-hand domain-containing protein</fullName>
    </recommendedName>
</protein>
<accession>A0A2W4U475</accession>
<evidence type="ECO:0000313" key="4">
    <source>
        <dbReference type="Proteomes" id="UP000249354"/>
    </source>
</evidence>
<name>A0A2W4U475_9CYAN</name>
<feature type="transmembrane region" description="Helical" evidence="2">
    <location>
        <begin position="168"/>
        <end position="194"/>
    </location>
</feature>
<dbReference type="InterPro" id="IPR018247">
    <property type="entry name" value="EF_Hand_1_Ca_BS"/>
</dbReference>
<dbReference type="PROSITE" id="PS00018">
    <property type="entry name" value="EF_HAND_1"/>
    <property type="match status" value="1"/>
</dbReference>
<dbReference type="AlphaFoldDB" id="A0A2W4U475"/>
<gene>
    <name evidence="3" type="ORF">DCF25_15575</name>
</gene>
<evidence type="ECO:0000256" key="2">
    <source>
        <dbReference type="SAM" id="Phobius"/>
    </source>
</evidence>
<keyword evidence="2" id="KW-0472">Membrane</keyword>
<evidence type="ECO:0008006" key="5">
    <source>
        <dbReference type="Google" id="ProtNLM"/>
    </source>
</evidence>
<reference evidence="3 4" key="2">
    <citation type="submission" date="2018-06" db="EMBL/GenBank/DDBJ databases">
        <title>Metagenomic assembly of (sub)arctic Cyanobacteria and their associated microbiome from non-axenic cultures.</title>
        <authorList>
            <person name="Baurain D."/>
        </authorList>
    </citation>
    <scope>NUCLEOTIDE SEQUENCE [LARGE SCALE GENOMIC DNA]</scope>
    <source>
        <strain evidence="3">ULC129bin1</strain>
    </source>
</reference>
<reference evidence="4" key="1">
    <citation type="submission" date="2018-04" db="EMBL/GenBank/DDBJ databases">
        <authorList>
            <person name="Cornet L."/>
        </authorList>
    </citation>
    <scope>NUCLEOTIDE SEQUENCE [LARGE SCALE GENOMIC DNA]</scope>
</reference>
<feature type="transmembrane region" description="Helical" evidence="2">
    <location>
        <begin position="125"/>
        <end position="148"/>
    </location>
</feature>
<feature type="region of interest" description="Disordered" evidence="1">
    <location>
        <begin position="1"/>
        <end position="21"/>
    </location>
</feature>
<evidence type="ECO:0000313" key="3">
    <source>
        <dbReference type="EMBL" id="PZO13840.1"/>
    </source>
</evidence>
<dbReference type="Proteomes" id="UP000249354">
    <property type="component" value="Unassembled WGS sequence"/>
</dbReference>
<comment type="caution">
    <text evidence="3">The sequence shown here is derived from an EMBL/GenBank/DDBJ whole genome shotgun (WGS) entry which is preliminary data.</text>
</comment>
<keyword evidence="2" id="KW-1133">Transmembrane helix</keyword>
<keyword evidence="2" id="KW-0812">Transmembrane</keyword>
<proteinExistence type="predicted"/>
<feature type="transmembrane region" description="Helical" evidence="2">
    <location>
        <begin position="82"/>
        <end position="104"/>
    </location>
</feature>
<evidence type="ECO:0000256" key="1">
    <source>
        <dbReference type="SAM" id="MobiDB-lite"/>
    </source>
</evidence>
<dbReference type="EMBL" id="QBMC01000117">
    <property type="protein sequence ID" value="PZO13840.1"/>
    <property type="molecule type" value="Genomic_DNA"/>
</dbReference>